<comment type="subcellular location">
    <subcellularLocation>
        <location evidence="1">Cytoplasm</location>
    </subcellularLocation>
</comment>
<dbReference type="InterPro" id="IPR041931">
    <property type="entry name" value="DNA_pol3_alpha_thumb_dom"/>
</dbReference>
<dbReference type="EC" id="2.7.7.7" evidence="3"/>
<dbReference type="Pfam" id="PF17657">
    <property type="entry name" value="DNA_pol3_finger"/>
    <property type="match status" value="1"/>
</dbReference>
<evidence type="ECO:0000313" key="12">
    <source>
        <dbReference type="EMBL" id="RID83158.1"/>
    </source>
</evidence>
<sequence>MSFIHLHVYSAYSLLASTASVEQLVANAGAKGYSALALTDMNNMYGAIKFYKECSKRSIKPILGVTVDVAGRDESGKSYPIVLLASNNTGFGNLIKITSAVQTKSPEGIPVKWLRHYASGLFALSPGHAGEIEHWAEQGEDDRAKEAALFYEGIFGKGRFFISLHDQGLEGQRDVMERLAVLAREAGVKTAAANTVHYLQKEDAFAQECLLAIKNGTKLQDDDREKLGSSEFYLKTSAEMAELFSDYPDALENTLKIADECNVMIDLGSRHLPSFPVRKGETAEEILDRLCRAGLTERYGHPEEEHKERLEYELSVIKKMNFSDYFLIVWDFMKFARDNGILTGPGRGSAAGSIVAYSLYITDVDPIRHKLLFERFLNPERITMPDIDIDFPDHRRDEVIDYVAGRYGRMHVAQIATFGTLAAKAAARDVGRVFGLNSNELDRLSRQIPSKPGITLKSAYKESEGLRTFVKESETNQKLFETALKIEGLPRHTSTHAAGVVISEKPLPDVIPIQKGHGDVLLTQYSMEDVEEAGLLKMDFLGLRNLSLIETILSSIARKTGRKIDIRTIPLKDEETYKLLSRGETTGIFQLESDGMRKVLTRLLPSAFEDIVAVNALYRPGPMENIPLFIDRKHGRKPIEYPHADLKDILEDTYGVIVYQEQIMQIASRMAGFSLGEADLLRRAVSKKKKDVLDRERAHFLRGAAGKGYDAKVAGTVYDYIVRFANYGFNRSHAVAYSFISYQLAYLKTHYPVHFMAALMSSSAGNEARVSQYARELKHMGYSLLPPSINKSGYSFLQEERGIRYSLAAIKGVSGASLKEIFRVRKQKPFTDLFDFCIRVPQKAINRKTMEALVNSGAFDEFGHDRAVLLATLDVAAEHAQLVAPEGDEQADLFNGNEFKIVPKYVQVDPLRVEDRLALEKEALGIYLSTHPVSMFEKELAAAGAVPASGGSAGRKARVGAYMIGLKKIRTKKGESMAFLTLSDAGGETEAVVFPDVYRRFSQLLIQGQVVLLEGKFEERGGNSQFIIQSVLDIEKEASQAASKEHKLYLKVEKELSSPEKLNNLKLILKKYKGCIPVILHYASIDKTVLLSEEYQVDGSAGCLEELGSYLGSKHVVLKK</sequence>
<dbReference type="NCBIfam" id="NF004226">
    <property type="entry name" value="PRK05673.1"/>
    <property type="match status" value="1"/>
</dbReference>
<dbReference type="SUPFAM" id="SSF89550">
    <property type="entry name" value="PHP domain-like"/>
    <property type="match status" value="1"/>
</dbReference>
<accession>A0A398B2S7</accession>
<proteinExistence type="inferred from homology"/>
<evidence type="ECO:0000259" key="11">
    <source>
        <dbReference type="SMART" id="SM00481"/>
    </source>
</evidence>
<keyword evidence="5 12" id="KW-0808">Transferase</keyword>
<dbReference type="CDD" id="cd04485">
    <property type="entry name" value="DnaE_OBF"/>
    <property type="match status" value="1"/>
</dbReference>
<dbReference type="AlphaFoldDB" id="A0A398B2S7"/>
<dbReference type="Pfam" id="PF01336">
    <property type="entry name" value="tRNA_anti-codon"/>
    <property type="match status" value="1"/>
</dbReference>
<dbReference type="SMART" id="SM00481">
    <property type="entry name" value="POLIIIAc"/>
    <property type="match status" value="1"/>
</dbReference>
<dbReference type="GO" id="GO:0008408">
    <property type="term" value="F:3'-5' exonuclease activity"/>
    <property type="evidence" value="ECO:0007669"/>
    <property type="project" value="InterPro"/>
</dbReference>
<dbReference type="Proteomes" id="UP000265816">
    <property type="component" value="Unassembled WGS sequence"/>
</dbReference>
<dbReference type="InterPro" id="IPR040982">
    <property type="entry name" value="DNA_pol3_finger"/>
</dbReference>
<evidence type="ECO:0000256" key="9">
    <source>
        <dbReference type="ARBA" id="ARBA00025611"/>
    </source>
</evidence>
<evidence type="ECO:0000256" key="1">
    <source>
        <dbReference type="ARBA" id="ARBA00004496"/>
    </source>
</evidence>
<dbReference type="RefSeq" id="WP_119114004.1">
    <property type="nucleotide sequence ID" value="NZ_CBCSEO010000003.1"/>
</dbReference>
<evidence type="ECO:0000256" key="4">
    <source>
        <dbReference type="ARBA" id="ARBA00019114"/>
    </source>
</evidence>
<dbReference type="Pfam" id="PF14579">
    <property type="entry name" value="HHH_6"/>
    <property type="match status" value="1"/>
</dbReference>
<dbReference type="InterPro" id="IPR016195">
    <property type="entry name" value="Pol/histidinol_Pase-like"/>
</dbReference>
<dbReference type="PANTHER" id="PTHR32294:SF0">
    <property type="entry name" value="DNA POLYMERASE III SUBUNIT ALPHA"/>
    <property type="match status" value="1"/>
</dbReference>
<dbReference type="Gene3D" id="3.20.20.140">
    <property type="entry name" value="Metal-dependent hydrolases"/>
    <property type="match status" value="1"/>
</dbReference>
<dbReference type="InterPro" id="IPR004013">
    <property type="entry name" value="PHP_dom"/>
</dbReference>
<dbReference type="InterPro" id="IPR011708">
    <property type="entry name" value="DNA_pol3_alpha_NTPase_dom"/>
</dbReference>
<dbReference type="Pfam" id="PF02811">
    <property type="entry name" value="PHP"/>
    <property type="match status" value="1"/>
</dbReference>
<keyword evidence="7" id="KW-0235">DNA replication</keyword>
<dbReference type="Pfam" id="PF07733">
    <property type="entry name" value="DNA_pol3_alpha"/>
    <property type="match status" value="1"/>
</dbReference>
<evidence type="ECO:0000256" key="3">
    <source>
        <dbReference type="ARBA" id="ARBA00012417"/>
    </source>
</evidence>
<dbReference type="GO" id="GO:0006260">
    <property type="term" value="P:DNA replication"/>
    <property type="evidence" value="ECO:0007669"/>
    <property type="project" value="UniProtKB-KW"/>
</dbReference>
<dbReference type="NCBIfam" id="TIGR00594">
    <property type="entry name" value="polc"/>
    <property type="match status" value="1"/>
</dbReference>
<dbReference type="GO" id="GO:0005737">
    <property type="term" value="C:cytoplasm"/>
    <property type="evidence" value="ECO:0007669"/>
    <property type="project" value="UniProtKB-SubCell"/>
</dbReference>
<comment type="caution">
    <text evidence="12">The sequence shown here is derived from an EMBL/GenBank/DDBJ whole genome shotgun (WGS) entry which is preliminary data.</text>
</comment>
<comment type="similarity">
    <text evidence="2">Belongs to the DNA polymerase type-C family. DnaE subfamily.</text>
</comment>
<dbReference type="Gene3D" id="1.10.150.870">
    <property type="match status" value="1"/>
</dbReference>
<evidence type="ECO:0000256" key="10">
    <source>
        <dbReference type="ARBA" id="ARBA00049244"/>
    </source>
</evidence>
<evidence type="ECO:0000256" key="6">
    <source>
        <dbReference type="ARBA" id="ARBA00022695"/>
    </source>
</evidence>
<name>A0A398B2S7_9BACI</name>
<dbReference type="OrthoDB" id="9803237at2"/>
<evidence type="ECO:0000256" key="5">
    <source>
        <dbReference type="ARBA" id="ARBA00022679"/>
    </source>
</evidence>
<dbReference type="Gene3D" id="1.10.10.1600">
    <property type="entry name" value="Bacterial DNA polymerase III alpha subunit, thumb domain"/>
    <property type="match status" value="1"/>
</dbReference>
<dbReference type="EMBL" id="QWVT01000029">
    <property type="protein sequence ID" value="RID83158.1"/>
    <property type="molecule type" value="Genomic_DNA"/>
</dbReference>
<keyword evidence="6 12" id="KW-0548">Nucleotidyltransferase</keyword>
<evidence type="ECO:0000256" key="7">
    <source>
        <dbReference type="ARBA" id="ARBA00022705"/>
    </source>
</evidence>
<keyword evidence="8" id="KW-0239">DNA-directed DNA polymerase</keyword>
<dbReference type="GO" id="GO:0003676">
    <property type="term" value="F:nucleic acid binding"/>
    <property type="evidence" value="ECO:0007669"/>
    <property type="project" value="InterPro"/>
</dbReference>
<feature type="domain" description="Polymerase/histidinol phosphatase N-terminal" evidence="11">
    <location>
        <begin position="4"/>
        <end position="71"/>
    </location>
</feature>
<organism evidence="12 13">
    <name type="scientific">Mesobacillus zeae</name>
    <dbReference type="NCBI Taxonomy" id="1917180"/>
    <lineage>
        <taxon>Bacteria</taxon>
        <taxon>Bacillati</taxon>
        <taxon>Bacillota</taxon>
        <taxon>Bacilli</taxon>
        <taxon>Bacillales</taxon>
        <taxon>Bacillaceae</taxon>
        <taxon>Mesobacillus</taxon>
    </lineage>
</organism>
<comment type="catalytic activity">
    <reaction evidence="10">
        <text>DNA(n) + a 2'-deoxyribonucleoside 5'-triphosphate = DNA(n+1) + diphosphate</text>
        <dbReference type="Rhea" id="RHEA:22508"/>
        <dbReference type="Rhea" id="RHEA-COMP:17339"/>
        <dbReference type="Rhea" id="RHEA-COMP:17340"/>
        <dbReference type="ChEBI" id="CHEBI:33019"/>
        <dbReference type="ChEBI" id="CHEBI:61560"/>
        <dbReference type="ChEBI" id="CHEBI:173112"/>
        <dbReference type="EC" id="2.7.7.7"/>
    </reaction>
</comment>
<protein>
    <recommendedName>
        <fullName evidence="4">DNA polymerase III subunit alpha</fullName>
        <ecNumber evidence="3">2.7.7.7</ecNumber>
    </recommendedName>
</protein>
<dbReference type="InterPro" id="IPR029460">
    <property type="entry name" value="DNAPol_HHH"/>
</dbReference>
<reference evidence="12 13" key="1">
    <citation type="submission" date="2018-08" db="EMBL/GenBank/DDBJ databases">
        <title>Bacillus jemisoniae sp. nov., Bacillus chryseoplanitiae sp. nov., Bacillus resnikiae sp. nov., and Bacillus frankliniae sp. nov., isolated from Viking spacecraft and associated surfaces.</title>
        <authorList>
            <person name="Seuylemezian A."/>
            <person name="Vaishampayan P."/>
        </authorList>
    </citation>
    <scope>NUCLEOTIDE SEQUENCE [LARGE SCALE GENOMIC DNA]</scope>
    <source>
        <strain evidence="12 13">JJ-247</strain>
    </source>
</reference>
<dbReference type="InterPro" id="IPR003141">
    <property type="entry name" value="Pol/His_phosphatase_N"/>
</dbReference>
<comment type="function">
    <text evidence="9">DNA polymerase III is a complex, multichain enzyme responsible for most of the replicative synthesis in bacteria. This DNA polymerase also exhibits 3' to 5' exonuclease activity. The alpha chain is the DNA polymerase.</text>
</comment>
<dbReference type="InterPro" id="IPR004805">
    <property type="entry name" value="DnaE2/DnaE/PolC"/>
</dbReference>
<dbReference type="InterPro" id="IPR004365">
    <property type="entry name" value="NA-bd_OB_tRNA"/>
</dbReference>
<dbReference type="GO" id="GO:0003887">
    <property type="term" value="F:DNA-directed DNA polymerase activity"/>
    <property type="evidence" value="ECO:0007669"/>
    <property type="project" value="UniProtKB-KW"/>
</dbReference>
<dbReference type="PANTHER" id="PTHR32294">
    <property type="entry name" value="DNA POLYMERASE III SUBUNIT ALPHA"/>
    <property type="match status" value="1"/>
</dbReference>
<gene>
    <name evidence="12" type="ORF">D1970_16705</name>
</gene>
<evidence type="ECO:0000256" key="8">
    <source>
        <dbReference type="ARBA" id="ARBA00022932"/>
    </source>
</evidence>
<evidence type="ECO:0000256" key="2">
    <source>
        <dbReference type="ARBA" id="ARBA00009496"/>
    </source>
</evidence>
<evidence type="ECO:0000313" key="13">
    <source>
        <dbReference type="Proteomes" id="UP000265816"/>
    </source>
</evidence>
<keyword evidence="13" id="KW-1185">Reference proteome</keyword>